<reference evidence="9" key="2">
    <citation type="submission" date="2013-10" db="EMBL/GenBank/DDBJ databases">
        <authorList>
            <person name="Aslett M."/>
        </authorList>
    </citation>
    <scope>NUCLEOTIDE SEQUENCE</scope>
    <source>
        <strain evidence="9">Houghton</strain>
    </source>
</reference>
<dbReference type="RefSeq" id="XP_013247958.1">
    <property type="nucleotide sequence ID" value="XM_013392504.1"/>
</dbReference>
<feature type="binding site" evidence="6">
    <location>
        <position position="241"/>
    </location>
    <ligand>
        <name>S-adenosyl-L-methionine</name>
        <dbReference type="ChEBI" id="CHEBI:59789"/>
    </ligand>
</feature>
<evidence type="ECO:0000313" key="10">
    <source>
        <dbReference type="Proteomes" id="UP000018050"/>
    </source>
</evidence>
<feature type="active site" description="Nucleophile" evidence="6">
    <location>
        <position position="332"/>
    </location>
</feature>
<reference evidence="9" key="1">
    <citation type="submission" date="2013-10" db="EMBL/GenBank/DDBJ databases">
        <title>Genomic analysis of the causative agents of coccidiosis in chickens.</title>
        <authorList>
            <person name="Reid A.J."/>
            <person name="Blake D."/>
            <person name="Billington K."/>
            <person name="Browne H."/>
            <person name="Dunn M."/>
            <person name="Hung S."/>
            <person name="Kawahara F."/>
            <person name="Miranda-Saavedra D."/>
            <person name="Mourier T."/>
            <person name="Nagra H."/>
            <person name="Otto T.D."/>
            <person name="Rawlings N."/>
            <person name="Sanchez A."/>
            <person name="Sanders M."/>
            <person name="Subramaniam C."/>
            <person name="Tay Y."/>
            <person name="Dear P."/>
            <person name="Doerig C."/>
            <person name="Gruber A."/>
            <person name="Parkinson J."/>
            <person name="Shirley M."/>
            <person name="Wan K.L."/>
            <person name="Berriman M."/>
            <person name="Tomley F."/>
            <person name="Pain A."/>
        </authorList>
    </citation>
    <scope>NUCLEOTIDE SEQUENCE</scope>
    <source>
        <strain evidence="9">Houghton</strain>
    </source>
</reference>
<keyword evidence="3 6" id="KW-0808">Transferase</keyword>
<dbReference type="PRINTS" id="PR02008">
    <property type="entry name" value="RCMTFAMILY"/>
</dbReference>
<proteinExistence type="inferred from homology"/>
<sequence>MARGKRSFRGAELMGKWRASKYQRAAAAETNNKNSKKTKETYAEIVYENAAFEEYYKAQDICPQDQWDNFMAIQRLPLPGMLAVSVQGTGSQLVLMAFAAAVRVNVSAPLWKSARDLLLKMSTEGVRSNLQSGQWDTASKVDMKKDGFYREIRSQIINEDFRPHHLVLDMCSSPGSKTSEMLDMLQWDARLREPKERGGFVGLSPVAGAVIANDVDLKRAVTLTHQVQKLASPSVAVSCLDVAVRGVFAPAAACFPTLYESAEGGPHKEKLQFDRILADVPCSGDGTLRKNLDVWRSWNTGGGHSMHPIQLSILYRGLQLLHVDGRIVYSTCSLNPLEDEVGSTACPQCRRLGGSPDLWSLKWSKGKSSWLVPAPPAKEPILSEESSKPNAPSGSQTTFFRTFDEVPEEFRHRIRPTMFPPPGADSMCLEKCVRVLPHHNNTGGFFVCCLRKVAELDCTPPCRSEGGAATLMGIHPVEPEPNPLLGGSLLPEESNINTQPTAASGGVEDVSEVTSTAVTSEEAGSLYALAAAVSKPGSLFHILLPANCDAEGSKGLQMIFDFFGLDDRTPLLSGDLRDPGKLESLDPSLLFRRVHSHKKMFLLSRKLADLVKICYGTPGVRPRKELLAHAQSRQGGSSTDGHFYEKAHRLRQLSGWTTSAVARGKGCATFPIVRLRESQARIQSVFV</sequence>
<keyword evidence="2 6" id="KW-0489">Methyltransferase</keyword>
<dbReference type="GO" id="GO:0016428">
    <property type="term" value="F:tRNA (cytidine-5-)-methyltransferase activity"/>
    <property type="evidence" value="ECO:0007669"/>
    <property type="project" value="TreeGrafter"/>
</dbReference>
<dbReference type="PROSITE" id="PS51686">
    <property type="entry name" value="SAM_MT_RSMB_NOP"/>
    <property type="match status" value="1"/>
</dbReference>
<keyword evidence="10" id="KW-1185">Reference proteome</keyword>
<dbReference type="PANTHER" id="PTHR22808">
    <property type="entry name" value="NCL1 YEAST -RELATED NOL1/NOP2/FMU SUN DOMAIN-CONTAINING"/>
    <property type="match status" value="1"/>
</dbReference>
<dbReference type="SUPFAM" id="SSF53335">
    <property type="entry name" value="S-adenosyl-L-methionine-dependent methyltransferases"/>
    <property type="match status" value="1"/>
</dbReference>
<dbReference type="GO" id="GO:0005634">
    <property type="term" value="C:nucleus"/>
    <property type="evidence" value="ECO:0007669"/>
    <property type="project" value="TreeGrafter"/>
</dbReference>
<comment type="caution">
    <text evidence="6">Lacks conserved residue(s) required for the propagation of feature annotation.</text>
</comment>
<evidence type="ECO:0000256" key="6">
    <source>
        <dbReference type="PROSITE-ProRule" id="PRU01023"/>
    </source>
</evidence>
<feature type="binding site" evidence="6">
    <location>
        <position position="214"/>
    </location>
    <ligand>
        <name>S-adenosyl-L-methionine</name>
        <dbReference type="ChEBI" id="CHEBI:59789"/>
    </ligand>
</feature>
<dbReference type="InterPro" id="IPR023267">
    <property type="entry name" value="RCMT"/>
</dbReference>
<dbReference type="GeneID" id="25268714"/>
<dbReference type="VEuPathDB" id="ToxoDB:EAH_00006440"/>
<protein>
    <recommendedName>
        <fullName evidence="8">SAM-dependent MTase RsmB/NOP-type domain-containing protein</fullName>
    </recommendedName>
</protein>
<evidence type="ECO:0000256" key="5">
    <source>
        <dbReference type="ARBA" id="ARBA00022884"/>
    </source>
</evidence>
<dbReference type="Proteomes" id="UP000018050">
    <property type="component" value="Unassembled WGS sequence"/>
</dbReference>
<evidence type="ECO:0000256" key="7">
    <source>
        <dbReference type="SAM" id="MobiDB-lite"/>
    </source>
</evidence>
<dbReference type="OrthoDB" id="6093671at2759"/>
<feature type="region of interest" description="Disordered" evidence="7">
    <location>
        <begin position="375"/>
        <end position="398"/>
    </location>
</feature>
<dbReference type="InterPro" id="IPR049560">
    <property type="entry name" value="MeTrfase_RsmB-F_NOP2_cat"/>
</dbReference>
<evidence type="ECO:0000259" key="8">
    <source>
        <dbReference type="PROSITE" id="PS51686"/>
    </source>
</evidence>
<evidence type="ECO:0000256" key="2">
    <source>
        <dbReference type="ARBA" id="ARBA00022603"/>
    </source>
</evidence>
<dbReference type="InterPro" id="IPR018314">
    <property type="entry name" value="RsmB/NOL1/NOP2-like_CS"/>
</dbReference>
<dbReference type="InterPro" id="IPR001678">
    <property type="entry name" value="MeTrfase_RsmB-F_NOP2_dom"/>
</dbReference>
<dbReference type="Gene3D" id="3.40.50.150">
    <property type="entry name" value="Vaccinia Virus protein VP39"/>
    <property type="match status" value="1"/>
</dbReference>
<organism evidence="9 10">
    <name type="scientific">Eimeria acervulina</name>
    <name type="common">Coccidian parasite</name>
    <dbReference type="NCBI Taxonomy" id="5801"/>
    <lineage>
        <taxon>Eukaryota</taxon>
        <taxon>Sar</taxon>
        <taxon>Alveolata</taxon>
        <taxon>Apicomplexa</taxon>
        <taxon>Conoidasida</taxon>
        <taxon>Coccidia</taxon>
        <taxon>Eucoccidiorida</taxon>
        <taxon>Eimeriorina</taxon>
        <taxon>Eimeriidae</taxon>
        <taxon>Eimeria</taxon>
    </lineage>
</organism>
<evidence type="ECO:0000256" key="4">
    <source>
        <dbReference type="ARBA" id="ARBA00022691"/>
    </source>
</evidence>
<dbReference type="GO" id="GO:0000049">
    <property type="term" value="F:tRNA binding"/>
    <property type="evidence" value="ECO:0007669"/>
    <property type="project" value="TreeGrafter"/>
</dbReference>
<evidence type="ECO:0000256" key="3">
    <source>
        <dbReference type="ARBA" id="ARBA00022679"/>
    </source>
</evidence>
<dbReference type="AlphaFoldDB" id="U6GW33"/>
<comment type="similarity">
    <text evidence="1 6">Belongs to the class I-like SAM-binding methyltransferase superfamily. RsmB/NOP family.</text>
</comment>
<evidence type="ECO:0000256" key="1">
    <source>
        <dbReference type="ARBA" id="ARBA00007494"/>
    </source>
</evidence>
<dbReference type="Pfam" id="PF01189">
    <property type="entry name" value="Methyltr_RsmB-F"/>
    <property type="match status" value="1"/>
</dbReference>
<keyword evidence="5 6" id="KW-0694">RNA-binding</keyword>
<feature type="compositionally biased region" description="Polar residues" evidence="7">
    <location>
        <begin position="388"/>
        <end position="398"/>
    </location>
</feature>
<dbReference type="PROSITE" id="PS01153">
    <property type="entry name" value="NOL1_NOP2_SUN"/>
    <property type="match status" value="1"/>
</dbReference>
<feature type="binding site" evidence="6">
    <location>
        <position position="279"/>
    </location>
    <ligand>
        <name>S-adenosyl-L-methionine</name>
        <dbReference type="ChEBI" id="CHEBI:59789"/>
    </ligand>
</feature>
<accession>U6GW33</accession>
<dbReference type="GO" id="GO:0005737">
    <property type="term" value="C:cytoplasm"/>
    <property type="evidence" value="ECO:0007669"/>
    <property type="project" value="TreeGrafter"/>
</dbReference>
<gene>
    <name evidence="9" type="ORF">EAH_00006440</name>
</gene>
<dbReference type="EMBL" id="HG672741">
    <property type="protein sequence ID" value="CDI82759.1"/>
    <property type="molecule type" value="Genomic_DNA"/>
</dbReference>
<feature type="domain" description="SAM-dependent MTase RsmB/NOP-type" evidence="8">
    <location>
        <begin position="70"/>
        <end position="453"/>
    </location>
</feature>
<evidence type="ECO:0000313" key="9">
    <source>
        <dbReference type="EMBL" id="CDI82759.1"/>
    </source>
</evidence>
<dbReference type="PANTHER" id="PTHR22808:SF1">
    <property type="entry name" value="RNA CYTOSINE-C(5)-METHYLTRANSFERASE NSUN2-RELATED"/>
    <property type="match status" value="1"/>
</dbReference>
<dbReference type="InterPro" id="IPR029063">
    <property type="entry name" value="SAM-dependent_MTases_sf"/>
</dbReference>
<keyword evidence="4 6" id="KW-0949">S-adenosyl-L-methionine</keyword>
<name>U6GW33_EIMAC</name>
<dbReference type="GO" id="GO:0030488">
    <property type="term" value="P:tRNA methylation"/>
    <property type="evidence" value="ECO:0007669"/>
    <property type="project" value="TreeGrafter"/>
</dbReference>